<dbReference type="AlphaFoldDB" id="A0AAV7FIA4"/>
<name>A0AAV7FIA4_DENCH</name>
<accession>A0AAV7FIA4</accession>
<dbReference type="EMBL" id="JAGFBR010000807">
    <property type="protein sequence ID" value="KAH0433785.1"/>
    <property type="molecule type" value="Genomic_DNA"/>
</dbReference>
<protein>
    <submittedName>
        <fullName evidence="1">Uncharacterized protein</fullName>
    </submittedName>
</protein>
<evidence type="ECO:0000313" key="1">
    <source>
        <dbReference type="EMBL" id="KAH0433785.1"/>
    </source>
</evidence>
<organism evidence="1 2">
    <name type="scientific">Dendrobium chrysotoxum</name>
    <name type="common">Orchid</name>
    <dbReference type="NCBI Taxonomy" id="161865"/>
    <lineage>
        <taxon>Eukaryota</taxon>
        <taxon>Viridiplantae</taxon>
        <taxon>Streptophyta</taxon>
        <taxon>Embryophyta</taxon>
        <taxon>Tracheophyta</taxon>
        <taxon>Spermatophyta</taxon>
        <taxon>Magnoliopsida</taxon>
        <taxon>Liliopsida</taxon>
        <taxon>Asparagales</taxon>
        <taxon>Orchidaceae</taxon>
        <taxon>Epidendroideae</taxon>
        <taxon>Malaxideae</taxon>
        <taxon>Dendrobiinae</taxon>
        <taxon>Dendrobium</taxon>
    </lineage>
</organism>
<comment type="caution">
    <text evidence="1">The sequence shown here is derived from an EMBL/GenBank/DDBJ whole genome shotgun (WGS) entry which is preliminary data.</text>
</comment>
<evidence type="ECO:0000313" key="2">
    <source>
        <dbReference type="Proteomes" id="UP000775213"/>
    </source>
</evidence>
<reference evidence="1 2" key="1">
    <citation type="journal article" date="2021" name="Hortic Res">
        <title>Chromosome-scale assembly of the Dendrobium chrysotoxum genome enhances the understanding of orchid evolution.</title>
        <authorList>
            <person name="Zhang Y."/>
            <person name="Zhang G.Q."/>
            <person name="Zhang D."/>
            <person name="Liu X.D."/>
            <person name="Xu X.Y."/>
            <person name="Sun W.H."/>
            <person name="Yu X."/>
            <person name="Zhu X."/>
            <person name="Wang Z.W."/>
            <person name="Zhao X."/>
            <person name="Zhong W.Y."/>
            <person name="Chen H."/>
            <person name="Yin W.L."/>
            <person name="Huang T."/>
            <person name="Niu S.C."/>
            <person name="Liu Z.J."/>
        </authorList>
    </citation>
    <scope>NUCLEOTIDE SEQUENCE [LARGE SCALE GENOMIC DNA]</scope>
    <source>
        <strain evidence="1">Lindl</strain>
    </source>
</reference>
<keyword evidence="2" id="KW-1185">Reference proteome</keyword>
<dbReference type="Proteomes" id="UP000775213">
    <property type="component" value="Unassembled WGS sequence"/>
</dbReference>
<proteinExistence type="predicted"/>
<sequence length="191" mass="20940">MVPCLHIQYLFQKGLVVKPGLKLVIFEPIRRPTTDDNGNTLKFECVAVDVESSIPVVTPSSIMTSRVILAPCPIPRRIIEVSGEDVLGHLESDGRVASFGTVTVLSYNILADLHTTNKFSNHVADNLGRRQLLCVANTHVNVPQELAGVKLWKVHTLLKGLEKIALSSVSKVDQLHPHALLAMGKVDQLQE</sequence>
<gene>
    <name evidence="1" type="ORF">IEQ34_026968</name>
</gene>